<dbReference type="EC" id="2.6.1.1" evidence="3"/>
<reference evidence="9 10" key="1">
    <citation type="journal article" date="2014" name="Int. J. Syst. Evol. Microbiol.">
        <title>Complete genome sequence of Corynebacterium casei LMG S-19264T (=DSM 44701T), isolated from a smear-ripened cheese.</title>
        <authorList>
            <consortium name="US DOE Joint Genome Institute (JGI-PGF)"/>
            <person name="Walter F."/>
            <person name="Albersmeier A."/>
            <person name="Kalinowski J."/>
            <person name="Ruckert C."/>
        </authorList>
    </citation>
    <scope>NUCLEOTIDE SEQUENCE [LARGE SCALE GENOMIC DNA]</scope>
    <source>
        <strain evidence="9 10">CGMCC 1.15896</strain>
    </source>
</reference>
<evidence type="ECO:0000256" key="6">
    <source>
        <dbReference type="ARBA" id="ARBA00022898"/>
    </source>
</evidence>
<dbReference type="InterPro" id="IPR004839">
    <property type="entry name" value="Aminotransferase_I/II_large"/>
</dbReference>
<evidence type="ECO:0000256" key="3">
    <source>
        <dbReference type="ARBA" id="ARBA00012753"/>
    </source>
</evidence>
<keyword evidence="6" id="KW-0663">Pyridoxal phosphate</keyword>
<comment type="cofactor">
    <cofactor evidence="1">
        <name>pyridoxal 5'-phosphate</name>
        <dbReference type="ChEBI" id="CHEBI:597326"/>
    </cofactor>
</comment>
<dbReference type="Proteomes" id="UP000596977">
    <property type="component" value="Unassembled WGS sequence"/>
</dbReference>
<dbReference type="Gene3D" id="3.90.1150.10">
    <property type="entry name" value="Aspartate Aminotransferase, domain 1"/>
    <property type="match status" value="1"/>
</dbReference>
<dbReference type="NCBIfam" id="NF004770">
    <property type="entry name" value="PRK06108.1"/>
    <property type="match status" value="1"/>
</dbReference>
<keyword evidence="4 9" id="KW-0032">Aminotransferase</keyword>
<evidence type="ECO:0000313" key="10">
    <source>
        <dbReference type="Proteomes" id="UP000596977"/>
    </source>
</evidence>
<name>A0A916RK38_9HYPH</name>
<evidence type="ECO:0000313" key="9">
    <source>
        <dbReference type="EMBL" id="GGA59653.1"/>
    </source>
</evidence>
<dbReference type="InterPro" id="IPR015422">
    <property type="entry name" value="PyrdxlP-dep_Trfase_small"/>
</dbReference>
<accession>A0A916RK38</accession>
<evidence type="ECO:0000256" key="5">
    <source>
        <dbReference type="ARBA" id="ARBA00022679"/>
    </source>
</evidence>
<dbReference type="RefSeq" id="WP_127071935.1">
    <property type="nucleotide sequence ID" value="NZ_BMKB01000005.1"/>
</dbReference>
<dbReference type="Pfam" id="PF00155">
    <property type="entry name" value="Aminotran_1_2"/>
    <property type="match status" value="1"/>
</dbReference>
<comment type="catalytic activity">
    <reaction evidence="7">
        <text>L-aspartate + 2-oxoglutarate = oxaloacetate + L-glutamate</text>
        <dbReference type="Rhea" id="RHEA:21824"/>
        <dbReference type="ChEBI" id="CHEBI:16452"/>
        <dbReference type="ChEBI" id="CHEBI:16810"/>
        <dbReference type="ChEBI" id="CHEBI:29985"/>
        <dbReference type="ChEBI" id="CHEBI:29991"/>
        <dbReference type="EC" id="2.6.1.1"/>
    </reaction>
</comment>
<dbReference type="InterPro" id="IPR015424">
    <property type="entry name" value="PyrdxlP-dep_Trfase"/>
</dbReference>
<dbReference type="GO" id="GO:0006520">
    <property type="term" value="P:amino acid metabolic process"/>
    <property type="evidence" value="ECO:0007669"/>
    <property type="project" value="InterPro"/>
</dbReference>
<gene>
    <name evidence="9" type="ORF">GCM10011499_32310</name>
</gene>
<organism evidence="9 10">
    <name type="scientific">Pelagibacterium lentulum</name>
    <dbReference type="NCBI Taxonomy" id="2029865"/>
    <lineage>
        <taxon>Bacteria</taxon>
        <taxon>Pseudomonadati</taxon>
        <taxon>Pseudomonadota</taxon>
        <taxon>Alphaproteobacteria</taxon>
        <taxon>Hyphomicrobiales</taxon>
        <taxon>Devosiaceae</taxon>
        <taxon>Pelagibacterium</taxon>
    </lineage>
</organism>
<evidence type="ECO:0000256" key="7">
    <source>
        <dbReference type="ARBA" id="ARBA00049185"/>
    </source>
</evidence>
<dbReference type="GO" id="GO:0004069">
    <property type="term" value="F:L-aspartate:2-oxoglutarate aminotransferase activity"/>
    <property type="evidence" value="ECO:0007669"/>
    <property type="project" value="UniProtKB-EC"/>
</dbReference>
<comment type="similarity">
    <text evidence="2">Belongs to the class-I pyridoxal-phosphate-dependent aminotransferase family.</text>
</comment>
<evidence type="ECO:0000256" key="2">
    <source>
        <dbReference type="ARBA" id="ARBA00007441"/>
    </source>
</evidence>
<dbReference type="CDD" id="cd00609">
    <property type="entry name" value="AAT_like"/>
    <property type="match status" value="1"/>
</dbReference>
<comment type="caution">
    <text evidence="9">The sequence shown here is derived from an EMBL/GenBank/DDBJ whole genome shotgun (WGS) entry which is preliminary data.</text>
</comment>
<dbReference type="OrthoDB" id="9804407at2"/>
<dbReference type="AlphaFoldDB" id="A0A916RK38"/>
<evidence type="ECO:0000256" key="4">
    <source>
        <dbReference type="ARBA" id="ARBA00022576"/>
    </source>
</evidence>
<dbReference type="GO" id="GO:0030170">
    <property type="term" value="F:pyridoxal phosphate binding"/>
    <property type="evidence" value="ECO:0007669"/>
    <property type="project" value="InterPro"/>
</dbReference>
<dbReference type="PANTHER" id="PTHR46383:SF2">
    <property type="entry name" value="AMINOTRANSFERASE"/>
    <property type="match status" value="1"/>
</dbReference>
<keyword evidence="10" id="KW-1185">Reference proteome</keyword>
<dbReference type="Gene3D" id="3.40.640.10">
    <property type="entry name" value="Type I PLP-dependent aspartate aminotransferase-like (Major domain)"/>
    <property type="match status" value="1"/>
</dbReference>
<dbReference type="PANTHER" id="PTHR46383">
    <property type="entry name" value="ASPARTATE AMINOTRANSFERASE"/>
    <property type="match status" value="1"/>
</dbReference>
<keyword evidence="5" id="KW-0808">Transferase</keyword>
<sequence length="392" mass="42587">MTDMFPPHERATISTLAASRIREIANAGMGRSDVAAFWFGESDLPTPEFIIEAARNALAEQKTFYTQNLGRPDLRAAIAAYSTQLHGTGIDMERIGVTGSGVSALMLAAQLVVSPADRVMVVTPIWPNIAEIPKILGAQVERFPLTIANDRWTLDLEALIARLTPDIKMLVINAPNNPTGFTLDAQSQKALLEHCRKLGIWVLSDEVYERLVFDGAKAAPSMLAHAEPEDRLIVVNSFSKTWRMTGWRIGWLTLPAQLMPALEKIVEYNTSCVPGFVQDGALAALTQPEGEDEVSALRAGLEASRRLLLDGLASTNRIAVPETGGAMYGFFRIDGFDDDMALARALVAEAGLGLAPGSAFGPEGAGWLRWCFAAQPEKIADGLERLNRFLAR</sequence>
<dbReference type="SUPFAM" id="SSF53383">
    <property type="entry name" value="PLP-dependent transferases"/>
    <property type="match status" value="1"/>
</dbReference>
<evidence type="ECO:0000256" key="1">
    <source>
        <dbReference type="ARBA" id="ARBA00001933"/>
    </source>
</evidence>
<dbReference type="InterPro" id="IPR015421">
    <property type="entry name" value="PyrdxlP-dep_Trfase_major"/>
</dbReference>
<dbReference type="InterPro" id="IPR050596">
    <property type="entry name" value="AspAT/PAT-like"/>
</dbReference>
<proteinExistence type="inferred from homology"/>
<protein>
    <recommendedName>
        <fullName evidence="3">aspartate transaminase</fullName>
        <ecNumber evidence="3">2.6.1.1</ecNumber>
    </recommendedName>
</protein>
<evidence type="ECO:0000259" key="8">
    <source>
        <dbReference type="Pfam" id="PF00155"/>
    </source>
</evidence>
<feature type="domain" description="Aminotransferase class I/classII large" evidence="8">
    <location>
        <begin position="41"/>
        <end position="385"/>
    </location>
</feature>
<dbReference type="EMBL" id="BMKB01000005">
    <property type="protein sequence ID" value="GGA59653.1"/>
    <property type="molecule type" value="Genomic_DNA"/>
</dbReference>